<sequence length="857" mass="97242">MANISEQNDAGGLSVLQQLGLDQNSDFSDSSVQQRLDEHRERIRREIRKELKIKEGAENLRRATTDKRNAQQVDSQLRSSKRKLEALQAQLQELDAHIVVKGPDDNRDSSRSPGSVSQTSATQQRIAALERQLNIELKVKQGAENMIPIYANGGTKDKKLLQTAQQMLQDSKTKIDIIRMQIRKAMQASEQSEDNQSKPDLCGVELRVEELWHHYRVEHAMAEGAKNMLRLLGAGKVQDKKAIAEAQCGLSESSQRLDLLRCALEQRLQELPEDHPKACLIKEELVLASSSAFSSRHSTPYVHNQYSTLSKPSPLTGTLQVHLLGCVGLLEVVPGRSRGTPVLLPSFSTGDGRSTFKLSGLYSRSTSSMSLKIPTEVSAVLKLENTVVGQTGWRTVGEQAWDQTFTVELERSREMEIAVHWRDYRSLCALKYLKLEEFLDNQRHRVQLELEPQGLLLAEVTFFNPVIERGRRLQRQKKVFSKHHGVFRSFFTLYQLLQGHCALEFLPVCTTHSQLKEGNAKNHTQTFLDFTLVAVLGRGHFGKVLLSEYKRTSRLYAIKALKKGDIVTRDEVESLMCEKRIFETVSSSHHPFLVNLFACFQTVEHVCFVMEYTAGGDLMMHIHADVFSEPRAVFYSACVVLGLQFLHQHKIVYRDLKLDNLLLDTQGFVKIADFGLCKEGMGFGDRTSTFCGTPEFLAPEVLTDTSYTRAVDWWGLGVLVYEMLVGESPFPGDDEEEVFDSIVNDEVRYPRFLSTEAIGIMRRLLRRNPERRLGSGEKDAEDVRKQPFFRTVDWEALLQRKVTPPFIPTITGKEDVSNFDTEFTAEAPSLTPPRDRRTLSSKEQDYFKDFDYVSDLC</sequence>
<dbReference type="InterPro" id="IPR008271">
    <property type="entry name" value="Ser/Thr_kinase_AS"/>
</dbReference>
<keyword evidence="10" id="KW-0597">Phosphoprotein</keyword>
<keyword evidence="14" id="KW-0418">Kinase</keyword>
<evidence type="ECO:0000256" key="5">
    <source>
        <dbReference type="ARBA" id="ARBA00004626"/>
    </source>
</evidence>
<dbReference type="Gene3D" id="3.30.200.20">
    <property type="entry name" value="Phosphorylase Kinase, domain 1"/>
    <property type="match status" value="1"/>
</dbReference>
<evidence type="ECO:0000256" key="10">
    <source>
        <dbReference type="ARBA" id="ARBA00022553"/>
    </source>
</evidence>
<dbReference type="CDD" id="cd11622">
    <property type="entry name" value="HR1_PKN_1"/>
    <property type="match status" value="1"/>
</dbReference>
<evidence type="ECO:0000256" key="2">
    <source>
        <dbReference type="ARBA" id="ARBA00004214"/>
    </source>
</evidence>
<evidence type="ECO:0000256" key="21">
    <source>
        <dbReference type="ARBA" id="ARBA00047272"/>
    </source>
</evidence>
<dbReference type="SUPFAM" id="SSF49562">
    <property type="entry name" value="C2 domain (Calcium/lipid-binding domain, CaLB)"/>
    <property type="match status" value="1"/>
</dbReference>
<dbReference type="InterPro" id="IPR037317">
    <property type="entry name" value="PKN1_HR1_2"/>
</dbReference>
<keyword evidence="17 23" id="KW-0175">Coiled coil</keyword>
<evidence type="ECO:0000259" key="28">
    <source>
        <dbReference type="PROSITE" id="PS51860"/>
    </source>
</evidence>
<dbReference type="PROSITE" id="PS51860">
    <property type="entry name" value="REM_1"/>
    <property type="match status" value="3"/>
</dbReference>
<dbReference type="CDD" id="cd05589">
    <property type="entry name" value="STKc_PKN"/>
    <property type="match status" value="1"/>
</dbReference>
<comment type="subcellular location">
    <subcellularLocation>
        <location evidence="5">Cleavage furrow</location>
    </subcellularLocation>
    <subcellularLocation>
        <location evidence="4">Cytoplasm</location>
    </subcellularLocation>
    <subcellularLocation>
        <location evidence="3">Membrane</location>
    </subcellularLocation>
    <subcellularLocation>
        <location evidence="2">Midbody</location>
    </subcellularLocation>
    <subcellularLocation>
        <location evidence="1">Nucleus</location>
    </subcellularLocation>
</comment>
<evidence type="ECO:0000256" key="9">
    <source>
        <dbReference type="ARBA" id="ARBA00022527"/>
    </source>
</evidence>
<feature type="domain" description="REM-1" evidence="28">
    <location>
        <begin position="109"/>
        <end position="191"/>
    </location>
</feature>
<dbReference type="InterPro" id="IPR000961">
    <property type="entry name" value="AGC-kinase_C"/>
</dbReference>
<comment type="catalytic activity">
    <reaction evidence="21">
        <text>L-threonyl-[protein] + ATP = O-phospho-L-threonyl-[protein] + ADP + H(+)</text>
        <dbReference type="Rhea" id="RHEA:46608"/>
        <dbReference type="Rhea" id="RHEA-COMP:11060"/>
        <dbReference type="Rhea" id="RHEA-COMP:11605"/>
        <dbReference type="ChEBI" id="CHEBI:15378"/>
        <dbReference type="ChEBI" id="CHEBI:30013"/>
        <dbReference type="ChEBI" id="CHEBI:30616"/>
        <dbReference type="ChEBI" id="CHEBI:61977"/>
        <dbReference type="ChEBI" id="CHEBI:456216"/>
        <dbReference type="EC" id="2.7.11.13"/>
    </reaction>
</comment>
<dbReference type="GO" id="GO:0004697">
    <property type="term" value="F:diacylglycerol-dependent serine/threonine kinase activity"/>
    <property type="evidence" value="ECO:0007669"/>
    <property type="project" value="UniProtKB-EC"/>
</dbReference>
<evidence type="ECO:0000256" key="23">
    <source>
        <dbReference type="PROSITE-ProRule" id="PRU01207"/>
    </source>
</evidence>
<comment type="similarity">
    <text evidence="6">Belongs to the protein kinase superfamily. AGC Ser/Thr protein kinase family. PKC subfamily.</text>
</comment>
<dbReference type="Ensembl" id="ENSGWIT00000037815.1">
    <property type="protein sequence ID" value="ENSGWIP00000034681.1"/>
    <property type="gene ID" value="ENSGWIG00000011849.1"/>
</dbReference>
<dbReference type="FunFam" id="1.10.287.160:FF:000001">
    <property type="entry name" value="Putative serine/threonine-protein kinase N2"/>
    <property type="match status" value="1"/>
</dbReference>
<keyword evidence="19" id="KW-0804">Transcription</keyword>
<dbReference type="EC" id="2.7.11.13" evidence="7"/>
<evidence type="ECO:0000256" key="14">
    <source>
        <dbReference type="ARBA" id="ARBA00022777"/>
    </source>
</evidence>
<reference evidence="29" key="2">
    <citation type="submission" date="2025-08" db="UniProtKB">
        <authorList>
            <consortium name="Ensembl"/>
        </authorList>
    </citation>
    <scope>IDENTIFICATION</scope>
</reference>
<keyword evidence="11" id="KW-0808">Transferase</keyword>
<dbReference type="FunFam" id="1.10.510.10:FF:000038">
    <property type="entry name" value="serine/threonine-protein kinase N2 isoform X1"/>
    <property type="match status" value="1"/>
</dbReference>
<dbReference type="SMART" id="SM00742">
    <property type="entry name" value="Hr1"/>
    <property type="match status" value="3"/>
</dbReference>
<dbReference type="FunFam" id="1.10.287.160:FF:000002">
    <property type="entry name" value="Putative serine/threonine-protein kinase N2"/>
    <property type="match status" value="1"/>
</dbReference>
<keyword evidence="12" id="KW-0677">Repeat</keyword>
<dbReference type="Pfam" id="PF00069">
    <property type="entry name" value="Pkinase"/>
    <property type="match status" value="1"/>
</dbReference>
<dbReference type="FunFam" id="3.30.200.20:FF:000058">
    <property type="entry name" value="Putative serine/threonine-protein kinase N2"/>
    <property type="match status" value="1"/>
</dbReference>
<dbReference type="Pfam" id="PF00433">
    <property type="entry name" value="Pkinase_C"/>
    <property type="match status" value="1"/>
</dbReference>
<evidence type="ECO:0000256" key="24">
    <source>
        <dbReference type="PROSITE-ProRule" id="PRU10141"/>
    </source>
</evidence>
<dbReference type="SMART" id="SM00133">
    <property type="entry name" value="S_TK_X"/>
    <property type="match status" value="1"/>
</dbReference>
<feature type="compositionally biased region" description="Basic and acidic residues" evidence="25">
    <location>
        <begin position="101"/>
        <end position="110"/>
    </location>
</feature>
<dbReference type="PANTHER" id="PTHR24351">
    <property type="entry name" value="RIBOSOMAL PROTEIN S6 KINASE"/>
    <property type="match status" value="1"/>
</dbReference>
<dbReference type="GO" id="GO:0007165">
    <property type="term" value="P:signal transduction"/>
    <property type="evidence" value="ECO:0007669"/>
    <property type="project" value="InterPro"/>
</dbReference>
<reference evidence="29" key="3">
    <citation type="submission" date="2025-09" db="UniProtKB">
        <authorList>
            <consortium name="Ensembl"/>
        </authorList>
    </citation>
    <scope>IDENTIFICATION</scope>
</reference>
<dbReference type="GO" id="GO:0031267">
    <property type="term" value="F:small GTPase binding"/>
    <property type="evidence" value="ECO:0007669"/>
    <property type="project" value="InterPro"/>
</dbReference>
<evidence type="ECO:0000256" key="25">
    <source>
        <dbReference type="SAM" id="MobiDB-lite"/>
    </source>
</evidence>
<evidence type="ECO:0000256" key="22">
    <source>
        <dbReference type="ARBA" id="ARBA00047470"/>
    </source>
</evidence>
<feature type="compositionally biased region" description="Basic and acidic residues" evidence="25">
    <location>
        <begin position="58"/>
        <end position="69"/>
    </location>
</feature>
<keyword evidence="13 24" id="KW-0547">Nucleotide-binding</keyword>
<dbReference type="InterPro" id="IPR017441">
    <property type="entry name" value="Protein_kinase_ATP_BS"/>
</dbReference>
<evidence type="ECO:0000259" key="27">
    <source>
        <dbReference type="PROSITE" id="PS51285"/>
    </source>
</evidence>
<organism evidence="29 30">
    <name type="scientific">Gouania willdenowi</name>
    <name type="common">Blunt-snouted clingfish</name>
    <name type="synonym">Lepadogaster willdenowi</name>
    <dbReference type="NCBI Taxonomy" id="441366"/>
    <lineage>
        <taxon>Eukaryota</taxon>
        <taxon>Metazoa</taxon>
        <taxon>Chordata</taxon>
        <taxon>Craniata</taxon>
        <taxon>Vertebrata</taxon>
        <taxon>Euteleostomi</taxon>
        <taxon>Actinopterygii</taxon>
        <taxon>Neopterygii</taxon>
        <taxon>Teleostei</taxon>
        <taxon>Neoteleostei</taxon>
        <taxon>Acanthomorphata</taxon>
        <taxon>Ovalentaria</taxon>
        <taxon>Blenniimorphae</taxon>
        <taxon>Blenniiformes</taxon>
        <taxon>Gobiesocoidei</taxon>
        <taxon>Gobiesocidae</taxon>
        <taxon>Gobiesocinae</taxon>
        <taxon>Gouania</taxon>
    </lineage>
</organism>
<evidence type="ECO:0000256" key="18">
    <source>
        <dbReference type="ARBA" id="ARBA00023136"/>
    </source>
</evidence>
<dbReference type="CDD" id="cd11630">
    <property type="entry name" value="HR1_PKN1_2"/>
    <property type="match status" value="1"/>
</dbReference>
<keyword evidence="15 24" id="KW-0067">ATP-binding</keyword>
<dbReference type="SMART" id="SM00220">
    <property type="entry name" value="S_TKc"/>
    <property type="match status" value="1"/>
</dbReference>
<feature type="domain" description="Protein kinase" evidence="26">
    <location>
        <begin position="530"/>
        <end position="789"/>
    </location>
</feature>
<comment type="catalytic activity">
    <reaction evidence="22">
        <text>L-seryl-[protein] + ATP = O-phospho-L-seryl-[protein] + ADP + H(+)</text>
        <dbReference type="Rhea" id="RHEA:17989"/>
        <dbReference type="Rhea" id="RHEA-COMP:9863"/>
        <dbReference type="Rhea" id="RHEA-COMP:11604"/>
        <dbReference type="ChEBI" id="CHEBI:15378"/>
        <dbReference type="ChEBI" id="CHEBI:29999"/>
        <dbReference type="ChEBI" id="CHEBI:30616"/>
        <dbReference type="ChEBI" id="CHEBI:83421"/>
        <dbReference type="ChEBI" id="CHEBI:456216"/>
        <dbReference type="EC" id="2.7.11.13"/>
    </reaction>
</comment>
<feature type="domain" description="REM-1" evidence="28">
    <location>
        <begin position="192"/>
        <end position="273"/>
    </location>
</feature>
<dbReference type="PROSITE" id="PS00107">
    <property type="entry name" value="PROTEIN_KINASE_ATP"/>
    <property type="match status" value="1"/>
</dbReference>
<name>A0A8C5N7I3_GOUWI</name>
<evidence type="ECO:0000256" key="13">
    <source>
        <dbReference type="ARBA" id="ARBA00022741"/>
    </source>
</evidence>
<dbReference type="Gene3D" id="1.10.287.160">
    <property type="entry name" value="HR1 repeat"/>
    <property type="match status" value="3"/>
</dbReference>
<keyword evidence="16" id="KW-0805">Transcription regulation</keyword>
<dbReference type="GO" id="GO:0030496">
    <property type="term" value="C:midbody"/>
    <property type="evidence" value="ECO:0007669"/>
    <property type="project" value="UniProtKB-SubCell"/>
</dbReference>
<dbReference type="InterPro" id="IPR035892">
    <property type="entry name" value="C2_domain_sf"/>
</dbReference>
<dbReference type="FunFam" id="1.10.287.160:FF:000003">
    <property type="entry name" value="Putative serine/threonine-protein kinase N2"/>
    <property type="match status" value="1"/>
</dbReference>
<dbReference type="Pfam" id="PF02185">
    <property type="entry name" value="HR1"/>
    <property type="match status" value="3"/>
</dbReference>
<evidence type="ECO:0000256" key="6">
    <source>
        <dbReference type="ARBA" id="ARBA00005490"/>
    </source>
</evidence>
<evidence type="ECO:0000256" key="7">
    <source>
        <dbReference type="ARBA" id="ARBA00012429"/>
    </source>
</evidence>
<dbReference type="GO" id="GO:0005737">
    <property type="term" value="C:cytoplasm"/>
    <property type="evidence" value="ECO:0007669"/>
    <property type="project" value="UniProtKB-SubCell"/>
</dbReference>
<evidence type="ECO:0000256" key="17">
    <source>
        <dbReference type="ARBA" id="ARBA00023054"/>
    </source>
</evidence>
<evidence type="ECO:0000256" key="20">
    <source>
        <dbReference type="ARBA" id="ARBA00023242"/>
    </source>
</evidence>
<gene>
    <name evidence="29" type="primary">pkn1b</name>
</gene>
<evidence type="ECO:0000259" key="26">
    <source>
        <dbReference type="PROSITE" id="PS50011"/>
    </source>
</evidence>
<dbReference type="Proteomes" id="UP000694680">
    <property type="component" value="Chromosome 8"/>
</dbReference>
<feature type="binding site" evidence="24">
    <location>
        <position position="559"/>
    </location>
    <ligand>
        <name>ATP</name>
        <dbReference type="ChEBI" id="CHEBI:30616"/>
    </ligand>
</feature>
<dbReference type="PROSITE" id="PS51285">
    <property type="entry name" value="AGC_KINASE_CTER"/>
    <property type="match status" value="1"/>
</dbReference>
<protein>
    <recommendedName>
        <fullName evidence="7">protein kinase C</fullName>
        <ecNumber evidence="7">2.7.11.13</ecNumber>
    </recommendedName>
</protein>
<dbReference type="GO" id="GO:0005634">
    <property type="term" value="C:nucleus"/>
    <property type="evidence" value="ECO:0007669"/>
    <property type="project" value="UniProtKB-SubCell"/>
</dbReference>
<evidence type="ECO:0000256" key="3">
    <source>
        <dbReference type="ARBA" id="ARBA00004370"/>
    </source>
</evidence>
<keyword evidence="9" id="KW-0723">Serine/threonine-protein kinase</keyword>
<proteinExistence type="inferred from homology"/>
<evidence type="ECO:0000313" key="29">
    <source>
        <dbReference type="Ensembl" id="ENSGWIP00000034681.1"/>
    </source>
</evidence>
<evidence type="ECO:0000313" key="30">
    <source>
        <dbReference type="Proteomes" id="UP000694680"/>
    </source>
</evidence>
<evidence type="ECO:0000256" key="15">
    <source>
        <dbReference type="ARBA" id="ARBA00022840"/>
    </source>
</evidence>
<keyword evidence="30" id="KW-1185">Reference proteome</keyword>
<keyword evidence="18" id="KW-0472">Membrane</keyword>
<evidence type="ECO:0000256" key="19">
    <source>
        <dbReference type="ARBA" id="ARBA00023163"/>
    </source>
</evidence>
<feature type="domain" description="AGC-kinase C-terminal" evidence="27">
    <location>
        <begin position="790"/>
        <end position="857"/>
    </location>
</feature>
<dbReference type="InterPro" id="IPR011009">
    <property type="entry name" value="Kinase-like_dom_sf"/>
</dbReference>
<dbReference type="InterPro" id="IPR011072">
    <property type="entry name" value="HR1_rho-bd"/>
</dbReference>
<evidence type="ECO:0000256" key="16">
    <source>
        <dbReference type="ARBA" id="ARBA00023015"/>
    </source>
</evidence>
<keyword evidence="8" id="KW-0963">Cytoplasm</keyword>
<evidence type="ECO:0000256" key="8">
    <source>
        <dbReference type="ARBA" id="ARBA00022490"/>
    </source>
</evidence>
<dbReference type="SUPFAM" id="SSF56112">
    <property type="entry name" value="Protein kinase-like (PK-like)"/>
    <property type="match status" value="1"/>
</dbReference>
<evidence type="ECO:0000256" key="4">
    <source>
        <dbReference type="ARBA" id="ARBA00004496"/>
    </source>
</evidence>
<dbReference type="GO" id="GO:0032154">
    <property type="term" value="C:cleavage furrow"/>
    <property type="evidence" value="ECO:0007669"/>
    <property type="project" value="UniProtKB-SubCell"/>
</dbReference>
<feature type="domain" description="REM-1" evidence="28">
    <location>
        <begin position="24"/>
        <end position="100"/>
    </location>
</feature>
<evidence type="ECO:0000256" key="11">
    <source>
        <dbReference type="ARBA" id="ARBA00022679"/>
    </source>
</evidence>
<dbReference type="InterPro" id="IPR000719">
    <property type="entry name" value="Prot_kinase_dom"/>
</dbReference>
<dbReference type="PROSITE" id="PS00108">
    <property type="entry name" value="PROTEIN_KINASE_ST"/>
    <property type="match status" value="1"/>
</dbReference>
<reference evidence="29" key="1">
    <citation type="submission" date="2020-06" db="EMBL/GenBank/DDBJ databases">
        <authorList>
            <consortium name="Wellcome Sanger Institute Data Sharing"/>
        </authorList>
    </citation>
    <scope>NUCLEOTIDE SEQUENCE [LARGE SCALE GENOMIC DNA]</scope>
</reference>
<dbReference type="InterPro" id="IPR037313">
    <property type="entry name" value="PKN_HR1_1"/>
</dbReference>
<dbReference type="InterPro" id="IPR017892">
    <property type="entry name" value="Pkinase_C"/>
</dbReference>
<feature type="region of interest" description="Disordered" evidence="25">
    <location>
        <begin position="101"/>
        <end position="124"/>
    </location>
</feature>
<feature type="compositionally biased region" description="Polar residues" evidence="25">
    <location>
        <begin position="111"/>
        <end position="124"/>
    </location>
</feature>
<dbReference type="SUPFAM" id="SSF46585">
    <property type="entry name" value="HR1 repeat"/>
    <property type="match status" value="3"/>
</dbReference>
<accession>A0A8C5N7I3</accession>
<dbReference type="AlphaFoldDB" id="A0A8C5N7I3"/>
<evidence type="ECO:0000256" key="12">
    <source>
        <dbReference type="ARBA" id="ARBA00022737"/>
    </source>
</evidence>
<feature type="region of interest" description="Disordered" evidence="25">
    <location>
        <begin position="58"/>
        <end position="79"/>
    </location>
</feature>
<dbReference type="Gene3D" id="1.10.510.10">
    <property type="entry name" value="Transferase(Phosphotransferase) domain 1"/>
    <property type="match status" value="1"/>
</dbReference>
<evidence type="ECO:0000256" key="1">
    <source>
        <dbReference type="ARBA" id="ARBA00004123"/>
    </source>
</evidence>
<keyword evidence="20" id="KW-0539">Nucleus</keyword>
<dbReference type="PROSITE" id="PS50011">
    <property type="entry name" value="PROTEIN_KINASE_DOM"/>
    <property type="match status" value="1"/>
</dbReference>
<dbReference type="GO" id="GO:0005524">
    <property type="term" value="F:ATP binding"/>
    <property type="evidence" value="ECO:0007669"/>
    <property type="project" value="UniProtKB-UniRule"/>
</dbReference>
<dbReference type="InterPro" id="IPR036274">
    <property type="entry name" value="HR1_rpt_sf"/>
</dbReference>